<name>A0A5B7CIX5_PORTR</name>
<protein>
    <submittedName>
        <fullName evidence="1">Uncharacterized protein</fullName>
    </submittedName>
</protein>
<sequence length="189" mass="19916">MFPVTLSSRVLCYGRQGRKCGYHHLSPVQVDTENEKVRGHVVVKVSDGLAGEGEGPPPGARVRPLLLTPSTAAVASGRLTPAVRGLASRAVRAPLLACRAQESVLPHPGYLKIPCGHGSTLIGELRGRGRPDSGHATLTLPAPIEARYPQPPGARPGSALPGGGRGAGDCLKEVLHETRFWFLNILCCD</sequence>
<keyword evidence="2" id="KW-1185">Reference proteome</keyword>
<dbReference type="AlphaFoldDB" id="A0A5B7CIX5"/>
<proteinExistence type="predicted"/>
<reference evidence="1 2" key="1">
    <citation type="submission" date="2019-05" db="EMBL/GenBank/DDBJ databases">
        <title>Another draft genome of Portunus trituberculatus and its Hox gene families provides insights of decapod evolution.</title>
        <authorList>
            <person name="Jeong J.-H."/>
            <person name="Song I."/>
            <person name="Kim S."/>
            <person name="Choi T."/>
            <person name="Kim D."/>
            <person name="Ryu S."/>
            <person name="Kim W."/>
        </authorList>
    </citation>
    <scope>NUCLEOTIDE SEQUENCE [LARGE SCALE GENOMIC DNA]</scope>
    <source>
        <tissue evidence="1">Muscle</tissue>
    </source>
</reference>
<dbReference type="EMBL" id="VSRR010000078">
    <property type="protein sequence ID" value="MPC09632.1"/>
    <property type="molecule type" value="Genomic_DNA"/>
</dbReference>
<comment type="caution">
    <text evidence="1">The sequence shown here is derived from an EMBL/GenBank/DDBJ whole genome shotgun (WGS) entry which is preliminary data.</text>
</comment>
<gene>
    <name evidence="1" type="ORF">E2C01_002249</name>
</gene>
<evidence type="ECO:0000313" key="1">
    <source>
        <dbReference type="EMBL" id="MPC09632.1"/>
    </source>
</evidence>
<evidence type="ECO:0000313" key="2">
    <source>
        <dbReference type="Proteomes" id="UP000324222"/>
    </source>
</evidence>
<accession>A0A5B7CIX5</accession>
<organism evidence="1 2">
    <name type="scientific">Portunus trituberculatus</name>
    <name type="common">Swimming crab</name>
    <name type="synonym">Neptunus trituberculatus</name>
    <dbReference type="NCBI Taxonomy" id="210409"/>
    <lineage>
        <taxon>Eukaryota</taxon>
        <taxon>Metazoa</taxon>
        <taxon>Ecdysozoa</taxon>
        <taxon>Arthropoda</taxon>
        <taxon>Crustacea</taxon>
        <taxon>Multicrustacea</taxon>
        <taxon>Malacostraca</taxon>
        <taxon>Eumalacostraca</taxon>
        <taxon>Eucarida</taxon>
        <taxon>Decapoda</taxon>
        <taxon>Pleocyemata</taxon>
        <taxon>Brachyura</taxon>
        <taxon>Eubrachyura</taxon>
        <taxon>Portunoidea</taxon>
        <taxon>Portunidae</taxon>
        <taxon>Portuninae</taxon>
        <taxon>Portunus</taxon>
    </lineage>
</organism>
<dbReference type="Proteomes" id="UP000324222">
    <property type="component" value="Unassembled WGS sequence"/>
</dbReference>